<evidence type="ECO:0000259" key="1">
    <source>
        <dbReference type="SMART" id="SM01321"/>
    </source>
</evidence>
<feature type="domain" description="Transposase IS200-like" evidence="1">
    <location>
        <begin position="21"/>
        <end position="187"/>
    </location>
</feature>
<organism evidence="2 3">
    <name type="scientific">Flavobacterium artemisiae</name>
    <dbReference type="NCBI Taxonomy" id="2126556"/>
    <lineage>
        <taxon>Bacteria</taxon>
        <taxon>Pseudomonadati</taxon>
        <taxon>Bacteroidota</taxon>
        <taxon>Flavobacteriia</taxon>
        <taxon>Flavobacteriales</taxon>
        <taxon>Flavobacteriaceae</taxon>
        <taxon>Flavobacterium</taxon>
    </lineage>
</organism>
<evidence type="ECO:0000313" key="2">
    <source>
        <dbReference type="EMBL" id="MFD1605191.1"/>
    </source>
</evidence>
<evidence type="ECO:0000313" key="3">
    <source>
        <dbReference type="Proteomes" id="UP001597138"/>
    </source>
</evidence>
<dbReference type="PANTHER" id="PTHR36966">
    <property type="entry name" value="REP-ASSOCIATED TYROSINE TRANSPOSASE"/>
    <property type="match status" value="1"/>
</dbReference>
<dbReference type="SUPFAM" id="SSF143422">
    <property type="entry name" value="Transposase IS200-like"/>
    <property type="match status" value="1"/>
</dbReference>
<keyword evidence="3" id="KW-1185">Reference proteome</keyword>
<comment type="caution">
    <text evidence="2">The sequence shown here is derived from an EMBL/GenBank/DDBJ whole genome shotgun (WGS) entry which is preliminary data.</text>
</comment>
<dbReference type="PANTHER" id="PTHR36966:SF1">
    <property type="entry name" value="REP-ASSOCIATED TYROSINE TRANSPOSASE"/>
    <property type="match status" value="1"/>
</dbReference>
<dbReference type="Proteomes" id="UP001597138">
    <property type="component" value="Unassembled WGS sequence"/>
</dbReference>
<dbReference type="Gene3D" id="3.30.70.1290">
    <property type="entry name" value="Transposase IS200-like"/>
    <property type="match status" value="1"/>
</dbReference>
<dbReference type="RefSeq" id="WP_379812955.1">
    <property type="nucleotide sequence ID" value="NZ_JBHUDZ010000018.1"/>
</dbReference>
<reference evidence="3" key="1">
    <citation type="journal article" date="2019" name="Int. J. Syst. Evol. Microbiol.">
        <title>The Global Catalogue of Microorganisms (GCM) 10K type strain sequencing project: providing services to taxonomists for standard genome sequencing and annotation.</title>
        <authorList>
            <consortium name="The Broad Institute Genomics Platform"/>
            <consortium name="The Broad Institute Genome Sequencing Center for Infectious Disease"/>
            <person name="Wu L."/>
            <person name="Ma J."/>
        </authorList>
    </citation>
    <scope>NUCLEOTIDE SEQUENCE [LARGE SCALE GENOMIC DNA]</scope>
    <source>
        <strain evidence="3">CCUG 70865</strain>
    </source>
</reference>
<dbReference type="SMART" id="SM01321">
    <property type="entry name" value="Y1_Tnp"/>
    <property type="match status" value="1"/>
</dbReference>
<dbReference type="InterPro" id="IPR052715">
    <property type="entry name" value="RAYT_transposase"/>
</dbReference>
<protein>
    <submittedName>
        <fullName evidence="2">Transposase</fullName>
    </submittedName>
</protein>
<dbReference type="InterPro" id="IPR036515">
    <property type="entry name" value="Transposase_17_sf"/>
</dbReference>
<dbReference type="InterPro" id="IPR002686">
    <property type="entry name" value="Transposase_17"/>
</dbReference>
<dbReference type="EMBL" id="JBHUDZ010000018">
    <property type="protein sequence ID" value="MFD1605191.1"/>
    <property type="molecule type" value="Genomic_DNA"/>
</dbReference>
<name>A0ABW4HIP4_9FLAO</name>
<sequence length="200" mass="23506">MTLFKEKYKIDSSRLKDWDYSSQGIYFITIVTQNRKCIFGSIENDKMILNKNGQIVETELLKSIKIRKNWFFHNWVIMPNHVHLLIEIQDIENHNPYIVETHSSASAQSLSTTEHGISMENIARDVDKSETKLSRKPNSISSFVAIFKAVTTKKISETESIWQSNYHDHIVRNYKRFEIIYNYIKTNPQSWDKDSINSKV</sequence>
<proteinExistence type="predicted"/>
<gene>
    <name evidence="2" type="ORF">ACFSC2_20815</name>
</gene>
<accession>A0ABW4HIP4</accession>